<dbReference type="InterPro" id="IPR009061">
    <property type="entry name" value="DNA-bd_dom_put_sf"/>
</dbReference>
<dbReference type="PROSITE" id="PS50937">
    <property type="entry name" value="HTH_MERR_2"/>
    <property type="match status" value="1"/>
</dbReference>
<dbReference type="AlphaFoldDB" id="A0A3D9H1G6"/>
<evidence type="ECO:0000256" key="1">
    <source>
        <dbReference type="ARBA" id="ARBA00023015"/>
    </source>
</evidence>
<dbReference type="PANTHER" id="PTHR30204">
    <property type="entry name" value="REDOX-CYCLING DRUG-SENSING TRANSCRIPTIONAL ACTIVATOR SOXR"/>
    <property type="match status" value="1"/>
</dbReference>
<keyword evidence="1" id="KW-0805">Transcription regulation</keyword>
<dbReference type="Gene3D" id="1.10.1660.10">
    <property type="match status" value="1"/>
</dbReference>
<dbReference type="PANTHER" id="PTHR30204:SF92">
    <property type="entry name" value="HTH-TYPE TRANSCRIPTIONAL REGULATOR ZNTR"/>
    <property type="match status" value="1"/>
</dbReference>
<dbReference type="InterPro" id="IPR015358">
    <property type="entry name" value="Tscrpt_reg_MerR_DNA-bd"/>
</dbReference>
<feature type="domain" description="HTH merR-type" evidence="4">
    <location>
        <begin position="7"/>
        <end position="72"/>
    </location>
</feature>
<protein>
    <submittedName>
        <fullName evidence="5">Transcriptional regulator</fullName>
    </submittedName>
</protein>
<evidence type="ECO:0000256" key="2">
    <source>
        <dbReference type="ARBA" id="ARBA00023125"/>
    </source>
</evidence>
<dbReference type="PROSITE" id="PS00552">
    <property type="entry name" value="HTH_MERR_1"/>
    <property type="match status" value="1"/>
</dbReference>
<accession>A0A3D9H1G6</accession>
<gene>
    <name evidence="5" type="ORF">DFP90_1274</name>
</gene>
<dbReference type="RefSeq" id="WP_115939688.1">
    <property type="nucleotide sequence ID" value="NZ_QRDW01000027.1"/>
</dbReference>
<dbReference type="SUPFAM" id="SSF46955">
    <property type="entry name" value="Putative DNA-binding domain"/>
    <property type="match status" value="1"/>
</dbReference>
<reference evidence="5 6" key="1">
    <citation type="submission" date="2018-07" db="EMBL/GenBank/DDBJ databases">
        <title>Genomic Encyclopedia of Type Strains, Phase III (KMG-III): the genomes of soil and plant-associated and newly described type strains.</title>
        <authorList>
            <person name="Whitman W."/>
        </authorList>
    </citation>
    <scope>NUCLEOTIDE SEQUENCE [LARGE SCALE GENOMIC DNA]</scope>
    <source>
        <strain evidence="5 6">CECT 8488</strain>
    </source>
</reference>
<keyword evidence="3" id="KW-0804">Transcription</keyword>
<comment type="caution">
    <text evidence="5">The sequence shown here is derived from an EMBL/GenBank/DDBJ whole genome shotgun (WGS) entry which is preliminary data.</text>
</comment>
<dbReference type="SMART" id="SM00422">
    <property type="entry name" value="HTH_MERR"/>
    <property type="match status" value="1"/>
</dbReference>
<name>A0A3D9H1G6_9PROT</name>
<dbReference type="Pfam" id="PF09278">
    <property type="entry name" value="MerR-DNA-bind"/>
    <property type="match status" value="1"/>
</dbReference>
<dbReference type="OrthoDB" id="9802944at2"/>
<sequence length="133" mass="14962">MKEMKRGELAVRTGCNIETIRFYEKEGILPNPPRTAAGHRLYGAEHLKRLSFILRCRELGFTLEQTRSLLALVDGNDYTCAEVREAALAHVDEVRRKIEDLKVIDQVLSDMAAKCDGGDVPDCPIIDTLFAEE</sequence>
<proteinExistence type="predicted"/>
<dbReference type="GO" id="GO:0003700">
    <property type="term" value="F:DNA-binding transcription factor activity"/>
    <property type="evidence" value="ECO:0007669"/>
    <property type="project" value="InterPro"/>
</dbReference>
<dbReference type="GO" id="GO:0003677">
    <property type="term" value="F:DNA binding"/>
    <property type="evidence" value="ECO:0007669"/>
    <property type="project" value="UniProtKB-KW"/>
</dbReference>
<dbReference type="InterPro" id="IPR047057">
    <property type="entry name" value="MerR_fam"/>
</dbReference>
<evidence type="ECO:0000313" key="6">
    <source>
        <dbReference type="Proteomes" id="UP000256845"/>
    </source>
</evidence>
<dbReference type="Proteomes" id="UP000256845">
    <property type="component" value="Unassembled WGS sequence"/>
</dbReference>
<organism evidence="5 6">
    <name type="scientific">Aestuariispira insulae</name>
    <dbReference type="NCBI Taxonomy" id="1461337"/>
    <lineage>
        <taxon>Bacteria</taxon>
        <taxon>Pseudomonadati</taxon>
        <taxon>Pseudomonadota</taxon>
        <taxon>Alphaproteobacteria</taxon>
        <taxon>Rhodospirillales</taxon>
        <taxon>Kiloniellaceae</taxon>
        <taxon>Aestuariispira</taxon>
    </lineage>
</organism>
<dbReference type="CDD" id="cd04785">
    <property type="entry name" value="HTH_CadR-PbrR-like"/>
    <property type="match status" value="1"/>
</dbReference>
<dbReference type="InterPro" id="IPR000551">
    <property type="entry name" value="MerR-type_HTH_dom"/>
</dbReference>
<keyword evidence="2" id="KW-0238">DNA-binding</keyword>
<evidence type="ECO:0000259" key="4">
    <source>
        <dbReference type="PROSITE" id="PS50937"/>
    </source>
</evidence>
<dbReference type="Pfam" id="PF00376">
    <property type="entry name" value="MerR"/>
    <property type="match status" value="1"/>
</dbReference>
<evidence type="ECO:0000313" key="5">
    <source>
        <dbReference type="EMBL" id="RED43334.1"/>
    </source>
</evidence>
<dbReference type="PRINTS" id="PR00040">
    <property type="entry name" value="HTHMERR"/>
</dbReference>
<keyword evidence="6" id="KW-1185">Reference proteome</keyword>
<dbReference type="EMBL" id="QRDW01000027">
    <property type="protein sequence ID" value="RED43334.1"/>
    <property type="molecule type" value="Genomic_DNA"/>
</dbReference>
<evidence type="ECO:0000256" key="3">
    <source>
        <dbReference type="ARBA" id="ARBA00023163"/>
    </source>
</evidence>